<name>A0AAV9GDP7_9PEZI</name>
<reference evidence="2" key="2">
    <citation type="submission" date="2023-05" db="EMBL/GenBank/DDBJ databases">
        <authorList>
            <consortium name="Lawrence Berkeley National Laboratory"/>
            <person name="Steindorff A."/>
            <person name="Hensen N."/>
            <person name="Bonometti L."/>
            <person name="Westerberg I."/>
            <person name="Brannstrom I.O."/>
            <person name="Guillou S."/>
            <person name="Cros-Aarteil S."/>
            <person name="Calhoun S."/>
            <person name="Haridas S."/>
            <person name="Kuo A."/>
            <person name="Mondo S."/>
            <person name="Pangilinan J."/>
            <person name="Riley R."/>
            <person name="Labutti K."/>
            <person name="Andreopoulos B."/>
            <person name="Lipzen A."/>
            <person name="Chen C."/>
            <person name="Yanf M."/>
            <person name="Daum C."/>
            <person name="Ng V."/>
            <person name="Clum A."/>
            <person name="Ohm R."/>
            <person name="Martin F."/>
            <person name="Silar P."/>
            <person name="Natvig D."/>
            <person name="Lalanne C."/>
            <person name="Gautier V."/>
            <person name="Ament-Velasquez S.L."/>
            <person name="Kruys A."/>
            <person name="Hutchinson M.I."/>
            <person name="Powell A.J."/>
            <person name="Barry K."/>
            <person name="Miller A.N."/>
            <person name="Grigoriev I.V."/>
            <person name="Debuchy R."/>
            <person name="Gladieux P."/>
            <person name="Thoren M.H."/>
            <person name="Johannesson H."/>
        </authorList>
    </citation>
    <scope>NUCLEOTIDE SEQUENCE</scope>
    <source>
        <strain evidence="2">PSN243</strain>
    </source>
</reference>
<dbReference type="AlphaFoldDB" id="A0AAV9GDP7"/>
<keyword evidence="3" id="KW-1185">Reference proteome</keyword>
<accession>A0AAV9GDP7</accession>
<comment type="caution">
    <text evidence="2">The sequence shown here is derived from an EMBL/GenBank/DDBJ whole genome shotgun (WGS) entry which is preliminary data.</text>
</comment>
<organism evidence="2 3">
    <name type="scientific">Podospora aff. communis PSN243</name>
    <dbReference type="NCBI Taxonomy" id="3040156"/>
    <lineage>
        <taxon>Eukaryota</taxon>
        <taxon>Fungi</taxon>
        <taxon>Dikarya</taxon>
        <taxon>Ascomycota</taxon>
        <taxon>Pezizomycotina</taxon>
        <taxon>Sordariomycetes</taxon>
        <taxon>Sordariomycetidae</taxon>
        <taxon>Sordariales</taxon>
        <taxon>Podosporaceae</taxon>
        <taxon>Podospora</taxon>
    </lineage>
</organism>
<gene>
    <name evidence="2" type="ORF">QBC34DRAFT_330705</name>
</gene>
<evidence type="ECO:0000313" key="2">
    <source>
        <dbReference type="EMBL" id="KAK4446944.1"/>
    </source>
</evidence>
<feature type="region of interest" description="Disordered" evidence="1">
    <location>
        <begin position="15"/>
        <end position="46"/>
    </location>
</feature>
<protein>
    <submittedName>
        <fullName evidence="2">Uncharacterized protein</fullName>
    </submittedName>
</protein>
<reference evidence="2" key="1">
    <citation type="journal article" date="2023" name="Mol. Phylogenet. Evol.">
        <title>Genome-scale phylogeny and comparative genomics of the fungal order Sordariales.</title>
        <authorList>
            <person name="Hensen N."/>
            <person name="Bonometti L."/>
            <person name="Westerberg I."/>
            <person name="Brannstrom I.O."/>
            <person name="Guillou S."/>
            <person name="Cros-Aarteil S."/>
            <person name="Calhoun S."/>
            <person name="Haridas S."/>
            <person name="Kuo A."/>
            <person name="Mondo S."/>
            <person name="Pangilinan J."/>
            <person name="Riley R."/>
            <person name="LaButti K."/>
            <person name="Andreopoulos B."/>
            <person name="Lipzen A."/>
            <person name="Chen C."/>
            <person name="Yan M."/>
            <person name="Daum C."/>
            <person name="Ng V."/>
            <person name="Clum A."/>
            <person name="Steindorff A."/>
            <person name="Ohm R.A."/>
            <person name="Martin F."/>
            <person name="Silar P."/>
            <person name="Natvig D.O."/>
            <person name="Lalanne C."/>
            <person name="Gautier V."/>
            <person name="Ament-Velasquez S.L."/>
            <person name="Kruys A."/>
            <person name="Hutchinson M.I."/>
            <person name="Powell A.J."/>
            <person name="Barry K."/>
            <person name="Miller A.N."/>
            <person name="Grigoriev I.V."/>
            <person name="Debuchy R."/>
            <person name="Gladieux P."/>
            <person name="Hiltunen Thoren M."/>
            <person name="Johannesson H."/>
        </authorList>
    </citation>
    <scope>NUCLEOTIDE SEQUENCE</scope>
    <source>
        <strain evidence="2">PSN243</strain>
    </source>
</reference>
<evidence type="ECO:0000313" key="3">
    <source>
        <dbReference type="Proteomes" id="UP001321760"/>
    </source>
</evidence>
<proteinExistence type="predicted"/>
<dbReference type="Proteomes" id="UP001321760">
    <property type="component" value="Unassembled WGS sequence"/>
</dbReference>
<dbReference type="EMBL" id="MU865953">
    <property type="protein sequence ID" value="KAK4446944.1"/>
    <property type="molecule type" value="Genomic_DNA"/>
</dbReference>
<dbReference type="PANTHER" id="PTHR38790">
    <property type="entry name" value="2EXR DOMAIN-CONTAINING PROTEIN-RELATED"/>
    <property type="match status" value="1"/>
</dbReference>
<sequence>MGPKSLLRRVRNAFRRRKESGDGKGKAIDISGPQHEVSTKPPIIHPGMELRGHAKGNGGVQTISRADMQRSASDQDTSAFFSKLPLELRRQIYGEIWRSYLRTPSRASTLTSSSVSSSPESDLRLHIYTDGSGRGIFRHTQCQIHPGLPGQDDAQVIEPWPFHTANTHTPPMWFWFAWVMRLHWDKHWKCQHQVMKRWDPQTGNAKDVEPSPFLALFLTCKKMYWESIASLFETVTPVFTSSEDAHRFFIQRPHPFLSSIRTLEFSFTNPNDHLFLAQVQRGPVEEPVPVVTNPHACMVMPCRLEIFGQTLWAELVKGLRTAIPDLKDFDVTIGGRFSHEMALGRFGCLPEGCAEGTADGVSEECQEEDERVEPWTLPGRLAVFFKTDEQRYVQEGMKMIKQ</sequence>
<evidence type="ECO:0000256" key="1">
    <source>
        <dbReference type="SAM" id="MobiDB-lite"/>
    </source>
</evidence>